<evidence type="ECO:0000313" key="2">
    <source>
        <dbReference type="Proteomes" id="UP000321892"/>
    </source>
</evidence>
<proteinExistence type="predicted"/>
<gene>
    <name evidence="1" type="ORF">JCM16775_0916</name>
</gene>
<dbReference type="EMBL" id="AP019823">
    <property type="protein sequence ID" value="BBM38208.1"/>
    <property type="molecule type" value="Genomic_DNA"/>
</dbReference>
<evidence type="ECO:0000313" key="1">
    <source>
        <dbReference type="EMBL" id="BBM38208.1"/>
    </source>
</evidence>
<dbReference type="KEGG" id="lhf:JCM16775_0916"/>
<accession>A0A510JG08</accession>
<sequence>MKKYILLKFMLLIGILLGFTLNAGNKESFNNFEKFSFRMSNNPDYISYRIISGNGDKYPVQLNVGNYLAFMPSRYAAVNVYEFLSDILKKDFKIIKINKKGKITDQSKIIKYSANDFFLNYKDNVNFEKAELKSLGMVFAGVKNVGTGEYKITAYGNKGISGGIDSKGLNWLNLAFIPTNSAFYIKMTGDKSLVWSPNRDYNSIQYTFSVENGKIVAVDKKGKHYLTIYQKDNSLFVDMAKHNLELRVNQAENQLEYWINHKLKYVEKYQIM</sequence>
<reference evidence="1 2" key="1">
    <citation type="submission" date="2019-07" db="EMBL/GenBank/DDBJ databases">
        <title>Complete Genome Sequence of Leptotrichia hofstadii Strain JCM16775.</title>
        <authorList>
            <person name="Watanabe S."/>
            <person name="Cui L."/>
        </authorList>
    </citation>
    <scope>NUCLEOTIDE SEQUENCE [LARGE SCALE GENOMIC DNA]</scope>
    <source>
        <strain evidence="1 2">JCM16775</strain>
    </source>
</reference>
<dbReference type="RefSeq" id="WP_026746634.1">
    <property type="nucleotide sequence ID" value="NZ_AP019823.1"/>
</dbReference>
<dbReference type="Proteomes" id="UP000321892">
    <property type="component" value="Chromosome"/>
</dbReference>
<keyword evidence="2" id="KW-1185">Reference proteome</keyword>
<name>A0A510JG08_9FUSO</name>
<protein>
    <submittedName>
        <fullName evidence="1">Uncharacterized protein</fullName>
    </submittedName>
</protein>
<dbReference type="AlphaFoldDB" id="A0A510JG08"/>
<organism evidence="1 2">
    <name type="scientific">Leptotrichia hofstadii</name>
    <dbReference type="NCBI Taxonomy" id="157688"/>
    <lineage>
        <taxon>Bacteria</taxon>
        <taxon>Fusobacteriati</taxon>
        <taxon>Fusobacteriota</taxon>
        <taxon>Fusobacteriia</taxon>
        <taxon>Fusobacteriales</taxon>
        <taxon>Leptotrichiaceae</taxon>
        <taxon>Leptotrichia</taxon>
    </lineage>
</organism>
<dbReference type="OrthoDB" id="82043at2"/>